<accession>B4W480</accession>
<organism evidence="1 2">
    <name type="scientific">Coleofasciculus chthonoplastes PCC 7420</name>
    <dbReference type="NCBI Taxonomy" id="118168"/>
    <lineage>
        <taxon>Bacteria</taxon>
        <taxon>Bacillati</taxon>
        <taxon>Cyanobacteriota</taxon>
        <taxon>Cyanophyceae</taxon>
        <taxon>Coleofasciculales</taxon>
        <taxon>Coleofasciculaceae</taxon>
        <taxon>Coleofasciculus</taxon>
    </lineage>
</organism>
<protein>
    <submittedName>
        <fullName evidence="1">Uncharacterized protein</fullName>
    </submittedName>
</protein>
<gene>
    <name evidence="1" type="ORF">MC7420_6663</name>
</gene>
<name>B4W480_9CYAN</name>
<dbReference type="AlphaFoldDB" id="B4W480"/>
<dbReference type="HOGENOM" id="CLU_1530047_0_0_3"/>
<evidence type="ECO:0000313" key="1">
    <source>
        <dbReference type="EMBL" id="EDX71063.1"/>
    </source>
</evidence>
<dbReference type="Proteomes" id="UP000003835">
    <property type="component" value="Unassembled WGS sequence"/>
</dbReference>
<sequence>MSLQHTAQILAEEPTSQHLPNTLNSVNVPLSGKNLSAKVDQTLKTSSKIRICKIMNHKLRLLIPSTIHIDIPWETSAYVEQANQLLSECFGGSICKKFVGFYQSSDYRLISESIFEVEVWMTEVELLHHLPKLEDFILQLLTELQQETVFLIIDDTASLIEKRKTDNFNFEAIAA</sequence>
<dbReference type="EMBL" id="DS989877">
    <property type="protein sequence ID" value="EDX71063.1"/>
    <property type="molecule type" value="Genomic_DNA"/>
</dbReference>
<dbReference type="STRING" id="118168.MC7420_6663"/>
<proteinExistence type="predicted"/>
<dbReference type="RefSeq" id="WP_006106159.1">
    <property type="nucleotide sequence ID" value="NZ_DS989877.1"/>
</dbReference>
<dbReference type="eggNOG" id="COG0664">
    <property type="taxonomic scope" value="Bacteria"/>
</dbReference>
<keyword evidence="2" id="KW-1185">Reference proteome</keyword>
<reference evidence="1 2" key="1">
    <citation type="submission" date="2008-07" db="EMBL/GenBank/DDBJ databases">
        <authorList>
            <person name="Tandeau de Marsac N."/>
            <person name="Ferriera S."/>
            <person name="Johnson J."/>
            <person name="Kravitz S."/>
            <person name="Beeson K."/>
            <person name="Sutton G."/>
            <person name="Rogers Y.-H."/>
            <person name="Friedman R."/>
            <person name="Frazier M."/>
            <person name="Venter J.C."/>
        </authorList>
    </citation>
    <scope>NUCLEOTIDE SEQUENCE [LARGE SCALE GENOMIC DNA]</scope>
    <source>
        <strain evidence="1 2">PCC 7420</strain>
    </source>
</reference>
<dbReference type="OrthoDB" id="9927381at2"/>
<evidence type="ECO:0000313" key="2">
    <source>
        <dbReference type="Proteomes" id="UP000003835"/>
    </source>
</evidence>